<dbReference type="Proteomes" id="UP000013063">
    <property type="component" value="Unassembled WGS sequence"/>
</dbReference>
<comment type="caution">
    <text evidence="2">The sequence shown here is derived from an EMBL/GenBank/DDBJ whole genome shotgun (WGS) entry which is preliminary data.</text>
</comment>
<accession>R0D1Z3</accession>
<dbReference type="PANTHER" id="PTHR48101:SF4">
    <property type="entry name" value="METHYLMALONYL-COA MUTASE, MITOCHONDRIAL"/>
    <property type="match status" value="1"/>
</dbReference>
<dbReference type="GO" id="GO:0004494">
    <property type="term" value="F:methylmalonyl-CoA mutase activity"/>
    <property type="evidence" value="ECO:0007669"/>
    <property type="project" value="TreeGrafter"/>
</dbReference>
<dbReference type="STRING" id="1292034.OR37_01578"/>
<dbReference type="GO" id="GO:0019678">
    <property type="term" value="P:propionate metabolic process, methylmalonyl pathway"/>
    <property type="evidence" value="ECO:0007669"/>
    <property type="project" value="TreeGrafter"/>
</dbReference>
<dbReference type="Pfam" id="PF01642">
    <property type="entry name" value="MM_CoA_mutase"/>
    <property type="match status" value="1"/>
</dbReference>
<dbReference type="PATRIC" id="fig|1292034.3.peg.1563"/>
<dbReference type="AlphaFoldDB" id="R0D1Z3"/>
<evidence type="ECO:0000313" key="2">
    <source>
        <dbReference type="EMBL" id="ENZ82641.1"/>
    </source>
</evidence>
<name>R0D1Z3_CAUVI</name>
<dbReference type="GO" id="GO:0005737">
    <property type="term" value="C:cytoplasm"/>
    <property type="evidence" value="ECO:0007669"/>
    <property type="project" value="TreeGrafter"/>
</dbReference>
<organism evidence="2 3">
    <name type="scientific">Caulobacter vibrioides OR37</name>
    <dbReference type="NCBI Taxonomy" id="1292034"/>
    <lineage>
        <taxon>Bacteria</taxon>
        <taxon>Pseudomonadati</taxon>
        <taxon>Pseudomonadota</taxon>
        <taxon>Alphaproteobacteria</taxon>
        <taxon>Caulobacterales</taxon>
        <taxon>Caulobacteraceae</taxon>
        <taxon>Caulobacter</taxon>
    </lineage>
</organism>
<evidence type="ECO:0000259" key="1">
    <source>
        <dbReference type="Pfam" id="PF01642"/>
    </source>
</evidence>
<dbReference type="InterPro" id="IPR006099">
    <property type="entry name" value="MeMalonylCoA_mutase_a/b_cat"/>
</dbReference>
<sequence length="486" mass="50592">MTIATPLAEEFGAEGDEAARARWMALVEKTLKGQSFDEALTVTTPDGLTIQPLYTARDGVVVARDLRPRDIDRPWDVRTRAAHPDPERAAQEILTDLENGAASVLLRIDPTGVDGVAIGSANDLSRALSGVMLDLAPVALDAGFLGPKAADWLGALAKAAPNAPLTFHLDPLTAFAQAGASPGPIESHVFNAATVASRLAETYVKASLFLATGRAAHEAGGSNTEELAMMTASALTYAKALVRSGLSMEDAFGRIVLGVSLDGEYFTGVAKVRAAKAMWARLTQACGVAVPPRIEARSSRRMLAKADAWTNLLRLTSAGFAGAVGGADAIVLDAFTDAIGLPTAFARRQARNTQLVLMEESNLGRVADPAGGAWYLDSLTDQLARAAWGGFQAIEAAGGLIKALESGGIADAVTKARVAQQAAFADKSRKILGVTVFPNADDKTPEVETPDASAFAVAAPDVRLPGPDSHCPALTPVRFAAAFEGA</sequence>
<gene>
    <name evidence="2" type="ORF">OR37_01578</name>
</gene>
<dbReference type="SUPFAM" id="SSF51703">
    <property type="entry name" value="Cobalamin (vitamin B12)-dependent enzymes"/>
    <property type="match status" value="1"/>
</dbReference>
<evidence type="ECO:0000313" key="3">
    <source>
        <dbReference type="Proteomes" id="UP000013063"/>
    </source>
</evidence>
<dbReference type="PANTHER" id="PTHR48101">
    <property type="entry name" value="METHYLMALONYL-COA MUTASE, MITOCHONDRIAL-RELATED"/>
    <property type="match status" value="1"/>
</dbReference>
<dbReference type="Gene3D" id="3.20.20.240">
    <property type="entry name" value="Methylmalonyl-CoA mutase"/>
    <property type="match status" value="1"/>
</dbReference>
<dbReference type="CDD" id="cd03677">
    <property type="entry name" value="MM_CoA_mutase_beta"/>
    <property type="match status" value="1"/>
</dbReference>
<dbReference type="eggNOG" id="COG1884">
    <property type="taxonomic scope" value="Bacteria"/>
</dbReference>
<proteinExistence type="predicted"/>
<reference evidence="2 3" key="1">
    <citation type="journal article" date="2013" name="Genome Announc.">
        <title>Draft Genome Sequence for Caulobacter sp. Strain OR37, a Bacterium Tolerant to Heavy Metals.</title>
        <authorList>
            <person name="Utturkar S.M."/>
            <person name="Bollmann A."/>
            <person name="Brzoska R.M."/>
            <person name="Klingeman D.M."/>
            <person name="Epstein S.E."/>
            <person name="Palumbo A.V."/>
            <person name="Brown S.D."/>
        </authorList>
    </citation>
    <scope>NUCLEOTIDE SEQUENCE [LARGE SCALE GENOMIC DNA]</scope>
    <source>
        <strain evidence="2 3">OR37</strain>
    </source>
</reference>
<keyword evidence="3" id="KW-1185">Reference proteome</keyword>
<dbReference type="InterPro" id="IPR016176">
    <property type="entry name" value="Cbl-dep_enz_cat"/>
</dbReference>
<dbReference type="EMBL" id="APMP01000006">
    <property type="protein sequence ID" value="ENZ82641.1"/>
    <property type="molecule type" value="Genomic_DNA"/>
</dbReference>
<feature type="domain" description="Methylmalonyl-CoA mutase alpha/beta chain catalytic" evidence="1">
    <location>
        <begin position="111"/>
        <end position="454"/>
    </location>
</feature>
<protein>
    <submittedName>
        <fullName evidence="2">Heterodimeric methylmalonyl-CoA mutase small subunit</fullName>
    </submittedName>
</protein>
<dbReference type="GO" id="GO:0031419">
    <property type="term" value="F:cobalamin binding"/>
    <property type="evidence" value="ECO:0007669"/>
    <property type="project" value="InterPro"/>
</dbReference>